<evidence type="ECO:0000256" key="3">
    <source>
        <dbReference type="SAM" id="MobiDB-lite"/>
    </source>
</evidence>
<keyword evidence="5" id="KW-1185">Reference proteome</keyword>
<accession>A0A3Q0FPV0</accession>
<name>A0A3Q0FPV0_ALLSI</name>
<dbReference type="PANTHER" id="PTHR14690:SF6">
    <property type="entry name" value="IQ AND AAA DOMAIN-CONTAINING PROTEIN 1-LIKE"/>
    <property type="match status" value="1"/>
</dbReference>
<dbReference type="Gene3D" id="1.10.8.60">
    <property type="match status" value="1"/>
</dbReference>
<feature type="region of interest" description="Disordered" evidence="3">
    <location>
        <begin position="348"/>
        <end position="378"/>
    </location>
</feature>
<dbReference type="FunFam" id="1.10.8.60:FF:000064">
    <property type="entry name" value="IQ motif containing with AAA domain 1"/>
    <property type="match status" value="1"/>
</dbReference>
<evidence type="ECO:0000313" key="6">
    <source>
        <dbReference type="RefSeq" id="XP_025049307.1"/>
    </source>
</evidence>
<feature type="domain" description="ATPase AAA-type core" evidence="4">
    <location>
        <begin position="460"/>
        <end position="589"/>
    </location>
</feature>
<dbReference type="GeneID" id="102383412"/>
<dbReference type="STRING" id="38654.A0A3Q0FPV0"/>
<keyword evidence="1" id="KW-0547">Nucleotide-binding</keyword>
<dbReference type="CTD" id="392843"/>
<dbReference type="Proteomes" id="UP000189705">
    <property type="component" value="Unplaced"/>
</dbReference>
<dbReference type="InterPro" id="IPR027417">
    <property type="entry name" value="P-loop_NTPase"/>
</dbReference>
<keyword evidence="2" id="KW-0067">ATP-binding</keyword>
<dbReference type="RefSeq" id="XP_025049307.1">
    <property type="nucleotide sequence ID" value="XM_025193522.1"/>
</dbReference>
<dbReference type="AlphaFoldDB" id="A0A3Q0FPV0"/>
<evidence type="ECO:0000256" key="2">
    <source>
        <dbReference type="ARBA" id="ARBA00022840"/>
    </source>
</evidence>
<dbReference type="PANTHER" id="PTHR14690">
    <property type="entry name" value="IQ MOTIF CONTAINING WITH AAA DOMAIN 1"/>
    <property type="match status" value="1"/>
</dbReference>
<sequence length="714" mass="80460">MWLESQVALKELLAQELPATPPRPERDRAAFSQGLATLFLRYVQVVRRLETCHDQMLQPQKRRMLRRVLDGALGRVLELKEALVQLDRSEYHFMDHVLQDLKLTPGRLRARFMGDIRRDEERERLARESGAKELDREQAAIRIQKVGAAPCPGDLTGRFPEYPDEDVGGSSILFAEKTPEQRGVGRGAHGVRAGGQAGGPHGGLWPPSLPALWELGSCRGLGTPVQQGHAGGPQVREELEQLEREEGDKKKKKKKKKEEKEKAKKGKKKDKKPEEAESLMLPPSKFLPIISTGFTQYQATWGERDVGKPVQQGCNLELIKAQMRKEVEKEVRLQVDEMMRQELQRLRLAVDREEPRPLKAKKSSKKLGKKSGKKEKDLTQDRTLDSLYEELVLQGILKKPQAVPLADYTGDFSYLGSTLRAAGAEPAPSVLDVRQNVVLYAILRLGSPTVHELAPQVRSLLLAGPAGTGEQMLVHAVCTETGANLFDLSPENLVDKYPGKAGLSLLMHMVFKVARLLQPSVIWVGNAEKTFYKKVPKEEKEAEPKRLRKELPKALKMLRVDDRVLLLGTSDRPYMADAKALCKAYERVLLVPRPDYASRYVTWQRLIQKHGGTVGRGLDLSALATVSDGYSQGPMAQVVRAVLTERRILQLPRRPLRAEEFLQLLPKADPVYPEEERTLQDWYLKTPLGKRWLKATEEQVEGKEMQGKKKKGRK</sequence>
<evidence type="ECO:0000313" key="5">
    <source>
        <dbReference type="Proteomes" id="UP000189705"/>
    </source>
</evidence>
<feature type="compositionally biased region" description="Gly residues" evidence="3">
    <location>
        <begin position="184"/>
        <end position="202"/>
    </location>
</feature>
<dbReference type="GO" id="GO:0016887">
    <property type="term" value="F:ATP hydrolysis activity"/>
    <property type="evidence" value="ECO:0007669"/>
    <property type="project" value="InterPro"/>
</dbReference>
<dbReference type="KEGG" id="asn:102383412"/>
<protein>
    <submittedName>
        <fullName evidence="6">IQ and AAA domain-containing protein 1-like</fullName>
    </submittedName>
</protein>
<dbReference type="GO" id="GO:0005524">
    <property type="term" value="F:ATP binding"/>
    <property type="evidence" value="ECO:0007669"/>
    <property type="project" value="UniProtKB-KW"/>
</dbReference>
<dbReference type="Gene3D" id="3.40.50.300">
    <property type="entry name" value="P-loop containing nucleotide triphosphate hydrolases"/>
    <property type="match status" value="1"/>
</dbReference>
<feature type="compositionally biased region" description="Basic residues" evidence="3">
    <location>
        <begin position="250"/>
        <end position="270"/>
    </location>
</feature>
<feature type="region of interest" description="Disordered" evidence="3">
    <location>
        <begin position="241"/>
        <end position="280"/>
    </location>
</feature>
<dbReference type="InterPro" id="IPR052267">
    <property type="entry name" value="N-DRC_Component"/>
</dbReference>
<feature type="compositionally biased region" description="Basic and acidic residues" evidence="3">
    <location>
        <begin position="348"/>
        <end position="357"/>
    </location>
</feature>
<feature type="compositionally biased region" description="Basic residues" evidence="3">
    <location>
        <begin position="358"/>
        <end position="373"/>
    </location>
</feature>
<proteinExistence type="predicted"/>
<organism evidence="5 6">
    <name type="scientific">Alligator sinensis</name>
    <name type="common">Chinese alligator</name>
    <dbReference type="NCBI Taxonomy" id="38654"/>
    <lineage>
        <taxon>Eukaryota</taxon>
        <taxon>Metazoa</taxon>
        <taxon>Chordata</taxon>
        <taxon>Craniata</taxon>
        <taxon>Vertebrata</taxon>
        <taxon>Euteleostomi</taxon>
        <taxon>Archelosauria</taxon>
        <taxon>Archosauria</taxon>
        <taxon>Crocodylia</taxon>
        <taxon>Alligatoridae</taxon>
        <taxon>Alligatorinae</taxon>
        <taxon>Alligator</taxon>
    </lineage>
</organism>
<dbReference type="InParanoid" id="A0A3Q0FPV0"/>
<reference evidence="6" key="1">
    <citation type="submission" date="2025-08" db="UniProtKB">
        <authorList>
            <consortium name="RefSeq"/>
        </authorList>
    </citation>
    <scope>IDENTIFICATION</scope>
</reference>
<dbReference type="InterPro" id="IPR003959">
    <property type="entry name" value="ATPase_AAA_core"/>
</dbReference>
<dbReference type="SUPFAM" id="SSF52540">
    <property type="entry name" value="P-loop containing nucleoside triphosphate hydrolases"/>
    <property type="match status" value="1"/>
</dbReference>
<feature type="region of interest" description="Disordered" evidence="3">
    <location>
        <begin position="178"/>
        <end position="205"/>
    </location>
</feature>
<gene>
    <name evidence="6" type="primary">IQCA1L</name>
</gene>
<evidence type="ECO:0000259" key="4">
    <source>
        <dbReference type="Pfam" id="PF00004"/>
    </source>
</evidence>
<dbReference type="Pfam" id="PF00004">
    <property type="entry name" value="AAA"/>
    <property type="match status" value="1"/>
</dbReference>
<evidence type="ECO:0000256" key="1">
    <source>
        <dbReference type="ARBA" id="ARBA00022741"/>
    </source>
</evidence>